<keyword evidence="1" id="KW-0433">Leucine-rich repeat</keyword>
<dbReference type="SUPFAM" id="SSF52047">
    <property type="entry name" value="RNI-like"/>
    <property type="match status" value="1"/>
</dbReference>
<dbReference type="PANTHER" id="PTHR24112:SF9">
    <property type="entry name" value="PROTEIN PHOSPHATASE 1 REGULATORY SUBUNIT 37"/>
    <property type="match status" value="1"/>
</dbReference>
<evidence type="ECO:0000313" key="5">
    <source>
        <dbReference type="Proteomes" id="UP001652625"/>
    </source>
</evidence>
<keyword evidence="2" id="KW-0677">Repeat</keyword>
<name>A0ABM4CKH5_HYDVU</name>
<dbReference type="PANTHER" id="PTHR24112">
    <property type="entry name" value="LEUCINE-RICH REPEAT, ISOFORM F-RELATED"/>
    <property type="match status" value="1"/>
</dbReference>
<keyword evidence="5" id="KW-1185">Reference proteome</keyword>
<accession>A0ABM4CKH5</accession>
<dbReference type="RefSeq" id="XP_065662268.1">
    <property type="nucleotide sequence ID" value="XM_065806196.1"/>
</dbReference>
<feature type="region of interest" description="Disordered" evidence="4">
    <location>
        <begin position="649"/>
        <end position="675"/>
    </location>
</feature>
<dbReference type="InterPro" id="IPR032675">
    <property type="entry name" value="LRR_dom_sf"/>
</dbReference>
<sequence>MENFDLALEAGKEELALDRPPCSKKHIEYYGNELSENGISLTKKFGESDISITSTKLHSFSDDIGSNLDSNISVNNLSEKDIGFEKLNNFEYEIDKHQSSCNVNQDQPPLFDLISNNKNTVQHESLTIQSSVETAILSLPPTNNKSLEKIKKIAERKGGKNPLVSCLKSKKHEDVENGCETEIKVSNKPKKITFVEGEKIVSEYIEPYDPWLNARTPTHTEVISFYRNTCQKLRCKPLEKVIKQFQDVPDLSQRAGTLVLRGSRLDNKSCEALETIFKRVQYENLDIENCSLEEEGASALIEMIEFYRTTCKLNIACNPKIGVRGWQALCRMLRKTPCLTYLDARRTLLTDVTMACFGRCLKADPYLKVLHLEGVFLSGRSLLILTTAMKYNHILEELYIGDNDLTSSDGPPLGAMLTYNTTLQLLDIRNNPIKDIGLAHISNGLSDQADQPFGGGLCSLIIWNTGLTHEGMSYLAEGLIKTRSIKALNLGQNRIGDLGMQKLKHGLIKNKSLKKVGFLNTKIGSEGAVALAEVLADSLTLTRIDLRGNELQVAGLMAFSMALKVNQSLTKLDLDKAIKKEPGMESVIQTVLVDIYNYCHRNKQLNTSTIPFSVSLSTSESSCSLANNIVGKDIFHPEELKQPIIPFSPVQNKEDNFNEQQNNHTTTETSSDLLQNNTDSVISGSVQKPQNILNITNPNDQLSKRESRFSVTKILDTLGNHAADVANKIANNVANIDLQLKRNNSKEQFDAKSFELPNVYNSNTEHENQLSFKNTPDNCSFEVTSDKLSPEVNTDNNFSVAISNNHASEVILDNNHSEANHNSTSILQLENDNEFIYMKSSDNAFDRIDSLNLSSQVDNSLCFIEMRTSGDFSSLEEHLTLKTSGNDNENVNEAKVISDNVFALREFKCESINQSL</sequence>
<comment type="similarity">
    <text evidence="3">Belongs to the PPP1R37 family.</text>
</comment>
<evidence type="ECO:0000256" key="1">
    <source>
        <dbReference type="ARBA" id="ARBA00022614"/>
    </source>
</evidence>
<reference evidence="6" key="1">
    <citation type="submission" date="2025-08" db="UniProtKB">
        <authorList>
            <consortium name="RefSeq"/>
        </authorList>
    </citation>
    <scope>IDENTIFICATION</scope>
</reference>
<dbReference type="InterPro" id="IPR001611">
    <property type="entry name" value="Leu-rich_rpt"/>
</dbReference>
<organism evidence="5 6">
    <name type="scientific">Hydra vulgaris</name>
    <name type="common">Hydra</name>
    <name type="synonym">Hydra attenuata</name>
    <dbReference type="NCBI Taxonomy" id="6087"/>
    <lineage>
        <taxon>Eukaryota</taxon>
        <taxon>Metazoa</taxon>
        <taxon>Cnidaria</taxon>
        <taxon>Hydrozoa</taxon>
        <taxon>Hydroidolina</taxon>
        <taxon>Anthoathecata</taxon>
        <taxon>Aplanulata</taxon>
        <taxon>Hydridae</taxon>
        <taxon>Hydra</taxon>
    </lineage>
</organism>
<dbReference type="Proteomes" id="UP001652625">
    <property type="component" value="Chromosome 09"/>
</dbReference>
<feature type="compositionally biased region" description="Low complexity" evidence="4">
    <location>
        <begin position="658"/>
        <end position="669"/>
    </location>
</feature>
<dbReference type="CDD" id="cd00116">
    <property type="entry name" value="LRR_RI"/>
    <property type="match status" value="1"/>
</dbReference>
<dbReference type="Gene3D" id="3.80.10.10">
    <property type="entry name" value="Ribonuclease Inhibitor"/>
    <property type="match status" value="3"/>
</dbReference>
<dbReference type="GeneID" id="100213531"/>
<evidence type="ECO:0000256" key="4">
    <source>
        <dbReference type="SAM" id="MobiDB-lite"/>
    </source>
</evidence>
<protein>
    <submittedName>
        <fullName evidence="6">Protein phosphatase 1 regulatory subunit 37 isoform X4</fullName>
    </submittedName>
</protein>
<gene>
    <name evidence="6" type="primary">LOC100213531</name>
</gene>
<dbReference type="InterPro" id="IPR051279">
    <property type="entry name" value="PP1-Reg/Actin-Interact_Protein"/>
</dbReference>
<evidence type="ECO:0000256" key="2">
    <source>
        <dbReference type="ARBA" id="ARBA00022737"/>
    </source>
</evidence>
<dbReference type="Pfam" id="PF13516">
    <property type="entry name" value="LRR_6"/>
    <property type="match status" value="3"/>
</dbReference>
<dbReference type="SMART" id="SM00368">
    <property type="entry name" value="LRR_RI"/>
    <property type="match status" value="7"/>
</dbReference>
<proteinExistence type="inferred from homology"/>
<evidence type="ECO:0000313" key="6">
    <source>
        <dbReference type="RefSeq" id="XP_065662268.1"/>
    </source>
</evidence>
<evidence type="ECO:0000256" key="3">
    <source>
        <dbReference type="ARBA" id="ARBA00038315"/>
    </source>
</evidence>